<feature type="signal peptide" evidence="3">
    <location>
        <begin position="1"/>
        <end position="28"/>
    </location>
</feature>
<dbReference type="Proteomes" id="UP000219799">
    <property type="component" value="Chromosome 10"/>
</dbReference>
<reference evidence="4 5" key="1">
    <citation type="submission" date="2016-06" db="EMBL/GenBank/DDBJ databases">
        <authorList>
            <consortium name="Pathogen Informatics"/>
        </authorList>
    </citation>
    <scope>NUCLEOTIDE SEQUENCE [LARGE SCALE GENOMIC DNA]</scope>
    <source>
        <strain evidence="4">PmlGA01</strain>
    </source>
</reference>
<feature type="compositionally biased region" description="Basic and acidic residues" evidence="1">
    <location>
        <begin position="765"/>
        <end position="778"/>
    </location>
</feature>
<dbReference type="VEuPathDB" id="PlasmoDB:PmUG01_10040900"/>
<evidence type="ECO:0000256" key="3">
    <source>
        <dbReference type="SAM" id="SignalP"/>
    </source>
</evidence>
<organism evidence="4 5">
    <name type="scientific">Plasmodium malariae</name>
    <dbReference type="NCBI Taxonomy" id="5858"/>
    <lineage>
        <taxon>Eukaryota</taxon>
        <taxon>Sar</taxon>
        <taxon>Alveolata</taxon>
        <taxon>Apicomplexa</taxon>
        <taxon>Aconoidasida</taxon>
        <taxon>Haemosporida</taxon>
        <taxon>Plasmodiidae</taxon>
        <taxon>Plasmodium</taxon>
        <taxon>Plasmodium (Plasmodium)</taxon>
    </lineage>
</organism>
<protein>
    <submittedName>
        <fullName evidence="4">Uncharacterized protein</fullName>
    </submittedName>
</protein>
<feature type="compositionally biased region" description="Low complexity" evidence="1">
    <location>
        <begin position="451"/>
        <end position="472"/>
    </location>
</feature>
<feature type="compositionally biased region" description="Basic and acidic residues" evidence="1">
    <location>
        <begin position="473"/>
        <end position="486"/>
    </location>
</feature>
<keyword evidence="2" id="KW-1133">Transmembrane helix</keyword>
<keyword evidence="2" id="KW-0472">Membrane</keyword>
<dbReference type="EMBL" id="LT594498">
    <property type="protein sequence ID" value="SBT71840.1"/>
    <property type="molecule type" value="Genomic_DNA"/>
</dbReference>
<feature type="transmembrane region" description="Helical" evidence="2">
    <location>
        <begin position="660"/>
        <end position="681"/>
    </location>
</feature>
<evidence type="ECO:0000313" key="5">
    <source>
        <dbReference type="Proteomes" id="UP000219799"/>
    </source>
</evidence>
<gene>
    <name evidence="4" type="primary">PmlGA01_100032100</name>
    <name evidence="4" type="ORF">PMLGA01_100032100</name>
</gene>
<evidence type="ECO:0000313" key="4">
    <source>
        <dbReference type="EMBL" id="SBT71840.1"/>
    </source>
</evidence>
<feature type="region of interest" description="Disordered" evidence="1">
    <location>
        <begin position="748"/>
        <end position="778"/>
    </location>
</feature>
<keyword evidence="2" id="KW-0812">Transmembrane</keyword>
<feature type="chain" id="PRO_5008677701" evidence="3">
    <location>
        <begin position="29"/>
        <end position="790"/>
    </location>
</feature>
<evidence type="ECO:0000256" key="1">
    <source>
        <dbReference type="SAM" id="MobiDB-lite"/>
    </source>
</evidence>
<name>A0A1C3KE67_PLAMA</name>
<sequence>MKKQLMFTYAVILCCVLRWLNQANVACAINNGVSLDDLDGNTLLAFFLLVQLNIPYFLKGFSQKIIYEKLLDGLIHLFNEEIGKNKIIKEQKGFDLQDVRSTVVGLGNILTDIRRKEIKYFTWIDLIFKECWNEQNNCAALTTRRCALSSLSMLPKKFLPITCTTCILYALNYALHSKYLFNSINREQVCNDENNKKLVAISTDISYVREYRVYLNSLSTISALKNIQSEIFVFHIKSAKVLINLLKQNNLEAFTRIVNNSLSEVIKKSADVYIKYSQSNNFFLPNGSSGSSGSNGSSSNSSSGSALTKEALEKLFVLTVNGYAYYDKASNEILRAHDFGLFFTEFYLKKCTSLLTGNNLFLQIEIGYSPEFNIKSLQNGSFINLVEFEFILNPYLRIGPNDYSKSDLFLKKLIYMNDKDGSSNVFTYDEFARDIDVAENLLPFDADKPKGVVSDDSSGNSRGSGNPFLRSSPPEERKSEENSKKKNLELTKDQTIFCILMVKILPENKYTQIKESIINLLSEPVNSRALEGFKYNDNKLINKELIEILGESYNNPNTNIKRRTNHFGYRINKSEIHSTEKIILDGHKLVQIAFHNFISIPLNMRKKIYSANQMFSLFEHRYHYLNGWDTQILFIKKIHPEDIIEKSFTVYSNDKSNNHFWFIICCGIISLFIIIVCFIFYKYIFQKNFNFSLLFKKRKTKKHKYSTFTTRYKYHKHNSKFAKYSKEKVQHVDKEELRHLIRRKTKFSAKHHRRSKKKNTATHNEMSKKKDHPPSRDYFLEEITPNYEFK</sequence>
<evidence type="ECO:0000256" key="2">
    <source>
        <dbReference type="SAM" id="Phobius"/>
    </source>
</evidence>
<dbReference type="AlphaFoldDB" id="A0A1C3KE67"/>
<proteinExistence type="predicted"/>
<feature type="compositionally biased region" description="Basic residues" evidence="1">
    <location>
        <begin position="748"/>
        <end position="760"/>
    </location>
</feature>
<keyword evidence="3" id="KW-0732">Signal</keyword>
<feature type="region of interest" description="Disordered" evidence="1">
    <location>
        <begin position="448"/>
        <end position="486"/>
    </location>
</feature>
<accession>A0A1C3KE67</accession>